<dbReference type="EMBL" id="LJUJ01000047">
    <property type="protein sequence ID" value="KPK62225.1"/>
    <property type="molecule type" value="Genomic_DNA"/>
</dbReference>
<gene>
    <name evidence="2" type="ORF">AMJ83_11430</name>
</gene>
<protein>
    <recommendedName>
        <fullName evidence="4">DUF4345 domain-containing protein</fullName>
    </recommendedName>
</protein>
<evidence type="ECO:0000313" key="2">
    <source>
        <dbReference type="EMBL" id="KPK62225.1"/>
    </source>
</evidence>
<dbReference type="Proteomes" id="UP000051373">
    <property type="component" value="Unassembled WGS sequence"/>
</dbReference>
<name>A0A0S8FPJ5_UNCW3</name>
<organism evidence="2 3">
    <name type="scientific">candidate division WOR_3 bacterium SM23_42</name>
    <dbReference type="NCBI Taxonomy" id="1703779"/>
    <lineage>
        <taxon>Bacteria</taxon>
        <taxon>Bacteria division WOR-3</taxon>
    </lineage>
</organism>
<keyword evidence="1" id="KW-1133">Transmembrane helix</keyword>
<dbReference type="STRING" id="1703779.AMJ83_11430"/>
<proteinExistence type="predicted"/>
<accession>A0A0S8FPJ5</accession>
<comment type="caution">
    <text evidence="2">The sequence shown here is derived from an EMBL/GenBank/DDBJ whole genome shotgun (WGS) entry which is preliminary data.</text>
</comment>
<reference evidence="2 3" key="1">
    <citation type="journal article" date="2015" name="Microbiome">
        <title>Genomic resolution of linkages in carbon, nitrogen, and sulfur cycling among widespread estuary sediment bacteria.</title>
        <authorList>
            <person name="Baker B.J."/>
            <person name="Lazar C.S."/>
            <person name="Teske A.P."/>
            <person name="Dick G.J."/>
        </authorList>
    </citation>
    <scope>NUCLEOTIDE SEQUENCE [LARGE SCALE GENOMIC DNA]</scope>
    <source>
        <strain evidence="2">SM23_42</strain>
    </source>
</reference>
<feature type="transmembrane region" description="Helical" evidence="1">
    <location>
        <begin position="9"/>
        <end position="28"/>
    </location>
</feature>
<keyword evidence="1" id="KW-0472">Membrane</keyword>
<dbReference type="AlphaFoldDB" id="A0A0S8FPJ5"/>
<feature type="transmembrane region" description="Helical" evidence="1">
    <location>
        <begin position="82"/>
        <end position="101"/>
    </location>
</feature>
<feature type="transmembrane region" description="Helical" evidence="1">
    <location>
        <begin position="107"/>
        <end position="126"/>
    </location>
</feature>
<keyword evidence="1" id="KW-0812">Transmembrane</keyword>
<evidence type="ECO:0000313" key="3">
    <source>
        <dbReference type="Proteomes" id="UP000051373"/>
    </source>
</evidence>
<sequence>MRSNIVRRAILRFFSLLVIFGGLVRLVANRSTFQSFLIGELWTSHPYFIYIYRLLGALVLLIGVTLFIIASDPQKYALVLRTWGISFFVIGVLMLFAGYFVRLSLVHYLPDFAFCFIIGFVCMVVGKGRSEGSKKG</sequence>
<evidence type="ECO:0000256" key="1">
    <source>
        <dbReference type="SAM" id="Phobius"/>
    </source>
</evidence>
<evidence type="ECO:0008006" key="4">
    <source>
        <dbReference type="Google" id="ProtNLM"/>
    </source>
</evidence>
<feature type="transmembrane region" description="Helical" evidence="1">
    <location>
        <begin position="48"/>
        <end position="70"/>
    </location>
</feature>